<dbReference type="PANTHER" id="PTHR18964">
    <property type="entry name" value="ROK (REPRESSOR, ORF, KINASE) FAMILY"/>
    <property type="match status" value="1"/>
</dbReference>
<dbReference type="RefSeq" id="WP_155611184.1">
    <property type="nucleotide sequence ID" value="NZ_WNZW01000003.1"/>
</dbReference>
<dbReference type="Gene3D" id="3.30.420.40">
    <property type="match status" value="2"/>
</dbReference>
<reference evidence="2 3" key="1">
    <citation type="submission" date="2019-11" db="EMBL/GenBank/DDBJ databases">
        <title>Draft genome sequences of five Paenibacillus species of dairy origin.</title>
        <authorList>
            <person name="Olajide A.M."/>
            <person name="Chen S."/>
            <person name="Lapointe G."/>
        </authorList>
    </citation>
    <scope>NUCLEOTIDE SEQUENCE [LARGE SCALE GENOMIC DNA]</scope>
    <source>
        <strain evidence="2 3">12CR55</strain>
    </source>
</reference>
<evidence type="ECO:0000313" key="2">
    <source>
        <dbReference type="EMBL" id="MUG45795.1"/>
    </source>
</evidence>
<dbReference type="OrthoDB" id="9795247at2"/>
<dbReference type="SUPFAM" id="SSF53067">
    <property type="entry name" value="Actin-like ATPase domain"/>
    <property type="match status" value="1"/>
</dbReference>
<dbReference type="InterPro" id="IPR000600">
    <property type="entry name" value="ROK"/>
</dbReference>
<protein>
    <submittedName>
        <fullName evidence="2">ROK family protein</fullName>
    </submittedName>
</protein>
<proteinExistence type="inferred from homology"/>
<dbReference type="InterPro" id="IPR043129">
    <property type="entry name" value="ATPase_NBD"/>
</dbReference>
<dbReference type="CDD" id="cd24068">
    <property type="entry name" value="ASKHA_NBD_ROK_FnNanK-like"/>
    <property type="match status" value="1"/>
</dbReference>
<dbReference type="Proteomes" id="UP000447876">
    <property type="component" value="Unassembled WGS sequence"/>
</dbReference>
<comment type="caution">
    <text evidence="2">The sequence shown here is derived from an EMBL/GenBank/DDBJ whole genome shotgun (WGS) entry which is preliminary data.</text>
</comment>
<dbReference type="PANTHER" id="PTHR18964:SF165">
    <property type="entry name" value="BETA-GLUCOSIDE KINASE"/>
    <property type="match status" value="1"/>
</dbReference>
<dbReference type="AlphaFoldDB" id="A0A7X3CP96"/>
<organism evidence="2 3">
    <name type="scientific">Paenibacillus woosongensis</name>
    <dbReference type="NCBI Taxonomy" id="307580"/>
    <lineage>
        <taxon>Bacteria</taxon>
        <taxon>Bacillati</taxon>
        <taxon>Bacillota</taxon>
        <taxon>Bacilli</taxon>
        <taxon>Bacillales</taxon>
        <taxon>Paenibacillaceae</taxon>
        <taxon>Paenibacillus</taxon>
    </lineage>
</organism>
<gene>
    <name evidence="2" type="ORF">GNP95_12420</name>
</gene>
<dbReference type="Pfam" id="PF00480">
    <property type="entry name" value="ROK"/>
    <property type="match status" value="1"/>
</dbReference>
<evidence type="ECO:0000313" key="3">
    <source>
        <dbReference type="Proteomes" id="UP000447876"/>
    </source>
</evidence>
<dbReference type="EMBL" id="WNZW01000003">
    <property type="protein sequence ID" value="MUG45795.1"/>
    <property type="molecule type" value="Genomic_DNA"/>
</dbReference>
<accession>A0A7X3CP96</accession>
<evidence type="ECO:0000256" key="1">
    <source>
        <dbReference type="ARBA" id="ARBA00006479"/>
    </source>
</evidence>
<sequence length="292" mass="31995">MRILAADIGGTNTKLCICDEQGRMEQFQEYATESRQGGPHVMARLMDKLAEYDDFDAIAISTAGQVDSEAGIIVFANENIPDYTGMRIKDMLEEKFHKPVKIENDVNAAALGEAFFGAARHLDDFLCLTYGTGIGGAIVINRRVYKGANGVAAEFGHIVTHAVADRGNGGNPLFYEKYASTTALVEMAREVDPDCRNGRMLFEKIKHGNSQLERILHAWVDEVVYGLTSIIHIFNPSAVIVGGGVMEQDELVRLVEARTKEMVMESYRDVKILKASLGNKAGVLGAASLFCR</sequence>
<name>A0A7X3CP96_9BACL</name>
<comment type="similarity">
    <text evidence="1">Belongs to the ROK (NagC/XylR) family.</text>
</comment>